<evidence type="ECO:0000256" key="1">
    <source>
        <dbReference type="ARBA" id="ARBA00004123"/>
    </source>
</evidence>
<organism evidence="8 9">
    <name type="scientific">Cannabis sativa</name>
    <name type="common">Hemp</name>
    <name type="synonym">Marijuana</name>
    <dbReference type="NCBI Taxonomy" id="3483"/>
    <lineage>
        <taxon>Eukaryota</taxon>
        <taxon>Viridiplantae</taxon>
        <taxon>Streptophyta</taxon>
        <taxon>Embryophyta</taxon>
        <taxon>Tracheophyta</taxon>
        <taxon>Spermatophyta</taxon>
        <taxon>Magnoliopsida</taxon>
        <taxon>eudicotyledons</taxon>
        <taxon>Gunneridae</taxon>
        <taxon>Pentapetalae</taxon>
        <taxon>rosids</taxon>
        <taxon>fabids</taxon>
        <taxon>Rosales</taxon>
        <taxon>Cannabaceae</taxon>
        <taxon>Cannabis</taxon>
    </lineage>
</organism>
<dbReference type="SMART" id="SM01019">
    <property type="entry name" value="B3"/>
    <property type="match status" value="3"/>
</dbReference>
<dbReference type="CDD" id="cd10017">
    <property type="entry name" value="B3_DNA"/>
    <property type="match status" value="3"/>
</dbReference>
<feature type="domain" description="TF-B3" evidence="7">
    <location>
        <begin position="291"/>
        <end position="392"/>
    </location>
</feature>
<dbReference type="PANTHER" id="PTHR31391:SF106">
    <property type="entry name" value="B3 DOMAIN-CONTAINING PROTEIN OS01G0723500"/>
    <property type="match status" value="1"/>
</dbReference>
<evidence type="ECO:0000256" key="2">
    <source>
        <dbReference type="ARBA" id="ARBA00023015"/>
    </source>
</evidence>
<feature type="region of interest" description="Disordered" evidence="6">
    <location>
        <begin position="169"/>
        <end position="200"/>
    </location>
</feature>
<feature type="domain" description="TF-B3" evidence="7">
    <location>
        <begin position="427"/>
        <end position="521"/>
    </location>
</feature>
<name>A0A7J6GF16_CANSA</name>
<keyword evidence="5" id="KW-0539">Nucleus</keyword>
<dbReference type="AlphaFoldDB" id="A0A7J6GF16"/>
<keyword evidence="2" id="KW-0805">Transcription regulation</keyword>
<proteinExistence type="predicted"/>
<evidence type="ECO:0000313" key="8">
    <source>
        <dbReference type="EMBL" id="KAF4380699.1"/>
    </source>
</evidence>
<dbReference type="InterPro" id="IPR003340">
    <property type="entry name" value="B3_DNA-bd"/>
</dbReference>
<dbReference type="SUPFAM" id="SSF101936">
    <property type="entry name" value="DNA-binding pseudobarrel domain"/>
    <property type="match status" value="3"/>
</dbReference>
<evidence type="ECO:0000256" key="4">
    <source>
        <dbReference type="ARBA" id="ARBA00023163"/>
    </source>
</evidence>
<protein>
    <recommendedName>
        <fullName evidence="7">TF-B3 domain-containing protein</fullName>
    </recommendedName>
</protein>
<gene>
    <name evidence="8" type="ORF">F8388_017053</name>
</gene>
<evidence type="ECO:0000256" key="3">
    <source>
        <dbReference type="ARBA" id="ARBA00023125"/>
    </source>
</evidence>
<dbReference type="GO" id="GO:0003677">
    <property type="term" value="F:DNA binding"/>
    <property type="evidence" value="ECO:0007669"/>
    <property type="project" value="UniProtKB-KW"/>
</dbReference>
<dbReference type="PROSITE" id="PS50863">
    <property type="entry name" value="B3"/>
    <property type="match status" value="3"/>
</dbReference>
<comment type="caution">
    <text evidence="8">The sequence shown here is derived from an EMBL/GenBank/DDBJ whole genome shotgun (WGS) entry which is preliminary data.</text>
</comment>
<dbReference type="PANTHER" id="PTHR31391">
    <property type="entry name" value="B3 DOMAIN-CONTAINING PROTEIN OS11G0197600-RELATED"/>
    <property type="match status" value="1"/>
</dbReference>
<sequence length="526" mass="60144">MTCDNHIHIAKFHTNFSPTAPHFYKIMLEQTLGNTKLQIPKAFWVKYCGSLSSQVFLKLPCGSTWEVGLTKSSDGKVWIEKGWDRFAQQCSLSRGNILVFGYEGNSEFHVIIFDKTTMEIDYPSNPNHFEKHNVVDIDENDDDDDSIEVLDSFPRYPKTRDKCSLEMRSSVPVMQKGSLPSKVDKSTPKRYQKPSSEIEKHNVDDTKDDISIEVLDKSPLPCSARPHKKMKTSPCVKSEVKFDLSDEVCGESQVLREVEPEKFIRKKCLSGKSKAKALMRAKGFKSKDPFFIVPMQPSVVGAGFRMNVPFHFARTYLSKSQDVILKVQDGRNWSVKYFSRQYEGSSRYSRFECGWKAFVQDNELEVGDVCAFVLRDSIDDITLFEVVIFYYDKDKARMISQNSVAMKESGLSRASEAASLFFSKNPYFQVILRSTHVHGHVLYIPLSFARDYLEGKTQTIVLWVGEECCYVKLLVNGSDYKFCGGWCAFVRDNSLQLGDVCIFELLKGYQAEMKVHIFRQTGLIQQ</sequence>
<evidence type="ECO:0000259" key="7">
    <source>
        <dbReference type="PROSITE" id="PS50863"/>
    </source>
</evidence>
<dbReference type="Gene3D" id="2.40.330.10">
    <property type="entry name" value="DNA-binding pseudobarrel domain"/>
    <property type="match status" value="3"/>
</dbReference>
<evidence type="ECO:0000313" key="9">
    <source>
        <dbReference type="Proteomes" id="UP000525078"/>
    </source>
</evidence>
<dbReference type="GO" id="GO:0005634">
    <property type="term" value="C:nucleus"/>
    <property type="evidence" value="ECO:0007669"/>
    <property type="project" value="UniProtKB-SubCell"/>
</dbReference>
<dbReference type="Pfam" id="PF02362">
    <property type="entry name" value="B3"/>
    <property type="match status" value="3"/>
</dbReference>
<dbReference type="EMBL" id="JAATIP010000064">
    <property type="protein sequence ID" value="KAF4380699.1"/>
    <property type="molecule type" value="Genomic_DNA"/>
</dbReference>
<keyword evidence="4" id="KW-0804">Transcription</keyword>
<dbReference type="InterPro" id="IPR044837">
    <property type="entry name" value="REM16-like"/>
</dbReference>
<keyword evidence="3" id="KW-0238">DNA-binding</keyword>
<evidence type="ECO:0000256" key="6">
    <source>
        <dbReference type="SAM" id="MobiDB-lite"/>
    </source>
</evidence>
<reference evidence="8 9" key="1">
    <citation type="journal article" date="2020" name="bioRxiv">
        <title>Sequence and annotation of 42 cannabis genomes reveals extensive copy number variation in cannabinoid synthesis and pathogen resistance genes.</title>
        <authorList>
            <person name="Mckernan K.J."/>
            <person name="Helbert Y."/>
            <person name="Kane L.T."/>
            <person name="Ebling H."/>
            <person name="Zhang L."/>
            <person name="Liu B."/>
            <person name="Eaton Z."/>
            <person name="Mclaughlin S."/>
            <person name="Kingan S."/>
            <person name="Baybayan P."/>
            <person name="Concepcion G."/>
            <person name="Jordan M."/>
            <person name="Riva A."/>
            <person name="Barbazuk W."/>
            <person name="Harkins T."/>
        </authorList>
    </citation>
    <scope>NUCLEOTIDE SEQUENCE [LARGE SCALE GENOMIC DNA]</scope>
    <source>
        <strain evidence="9">cv. Jamaican Lion 4</strain>
        <tissue evidence="8">Leaf</tissue>
    </source>
</reference>
<dbReference type="Proteomes" id="UP000525078">
    <property type="component" value="Unassembled WGS sequence"/>
</dbReference>
<feature type="domain" description="TF-B3" evidence="7">
    <location>
        <begin position="22"/>
        <end position="116"/>
    </location>
</feature>
<comment type="subcellular location">
    <subcellularLocation>
        <location evidence="1">Nucleus</location>
    </subcellularLocation>
</comment>
<accession>A0A7J6GF16</accession>
<evidence type="ECO:0000256" key="5">
    <source>
        <dbReference type="ARBA" id="ARBA00023242"/>
    </source>
</evidence>
<dbReference type="InterPro" id="IPR015300">
    <property type="entry name" value="DNA-bd_pseudobarrel_sf"/>
</dbReference>